<dbReference type="Proteomes" id="UP000198417">
    <property type="component" value="Unassembled WGS sequence"/>
</dbReference>
<evidence type="ECO:0000313" key="1">
    <source>
        <dbReference type="EMBL" id="SNR74973.1"/>
    </source>
</evidence>
<sequence length="324" mass="35036">MTVSLDPQLLRVPQTVRGKHVEKTDGRVAPTSKLGFLAASSDFSSDPDSIWKALNPKGTPEPGDIDPACRAVGALVVRAMPGLGLAVMRLKYRQEEALDEKPNRSFPLAQILLFKGSEYWQDIPPGLFSWAWSELETRELISGAPDTLPPFEITLVPPQRHVYKHFTAGRNRANRAFRMAALAAIGAGGRATSLPVNPDDTADDGEPQYGEWMLALDVLAVTARIAGKKSGSGLVDMPVNVAIGLSSKRAHMGLCFSASVKTSLKSAHSESAEVNELETEIKEWTRAIEDDAPEMAILAASGRRIGVDPISFGWAEQSGKSHRN</sequence>
<name>A0A238YWK2_9RHOB</name>
<organism evidence="1 2">
    <name type="scientific">Puniceibacterium sediminis</name>
    <dbReference type="NCBI Taxonomy" id="1608407"/>
    <lineage>
        <taxon>Bacteria</taxon>
        <taxon>Pseudomonadati</taxon>
        <taxon>Pseudomonadota</taxon>
        <taxon>Alphaproteobacteria</taxon>
        <taxon>Rhodobacterales</taxon>
        <taxon>Paracoccaceae</taxon>
        <taxon>Puniceibacterium</taxon>
    </lineage>
</organism>
<proteinExistence type="predicted"/>
<dbReference type="AlphaFoldDB" id="A0A238YWK2"/>
<gene>
    <name evidence="1" type="ORF">SAMN06265370_12043</name>
</gene>
<keyword evidence="2" id="KW-1185">Reference proteome</keyword>
<accession>A0A238YWK2</accession>
<dbReference type="EMBL" id="FZNN01000020">
    <property type="protein sequence ID" value="SNR74973.1"/>
    <property type="molecule type" value="Genomic_DNA"/>
</dbReference>
<reference evidence="1 2" key="1">
    <citation type="submission" date="2017-06" db="EMBL/GenBank/DDBJ databases">
        <authorList>
            <person name="Kim H.J."/>
            <person name="Triplett B.A."/>
        </authorList>
    </citation>
    <scope>NUCLEOTIDE SEQUENCE [LARGE SCALE GENOMIC DNA]</scope>
    <source>
        <strain evidence="1 2">DSM 29052</strain>
    </source>
</reference>
<evidence type="ECO:0000313" key="2">
    <source>
        <dbReference type="Proteomes" id="UP000198417"/>
    </source>
</evidence>
<protein>
    <submittedName>
        <fullName evidence="1">Uncharacterized protein</fullName>
    </submittedName>
</protein>